<dbReference type="Proteomes" id="UP000186601">
    <property type="component" value="Unassembled WGS sequence"/>
</dbReference>
<dbReference type="EMBL" id="MLYV02000889">
    <property type="protein sequence ID" value="PSR75496.1"/>
    <property type="molecule type" value="Genomic_DNA"/>
</dbReference>
<dbReference type="SUPFAM" id="SSF56672">
    <property type="entry name" value="DNA/RNA polymerases"/>
    <property type="match status" value="1"/>
</dbReference>
<dbReference type="OrthoDB" id="3232518at2759"/>
<keyword evidence="3" id="KW-1185">Reference proteome</keyword>
<dbReference type="PANTHER" id="PTHR33064">
    <property type="entry name" value="POL PROTEIN"/>
    <property type="match status" value="1"/>
</dbReference>
<dbReference type="Gene3D" id="3.30.70.270">
    <property type="match status" value="1"/>
</dbReference>
<dbReference type="STRING" id="98765.A0A2R6NRX6"/>
<dbReference type="CDD" id="cd01647">
    <property type="entry name" value="RT_LTR"/>
    <property type="match status" value="1"/>
</dbReference>
<protein>
    <recommendedName>
        <fullName evidence="1">Reverse transcriptase domain-containing protein</fullName>
    </recommendedName>
</protein>
<dbReference type="InterPro" id="IPR051320">
    <property type="entry name" value="Viral_Replic_Matur_Polypro"/>
</dbReference>
<name>A0A2R6NRX6_9APHY</name>
<feature type="domain" description="Reverse transcriptase" evidence="1">
    <location>
        <begin position="1"/>
        <end position="116"/>
    </location>
</feature>
<dbReference type="Pfam" id="PF00078">
    <property type="entry name" value="RVT_1"/>
    <property type="match status" value="1"/>
</dbReference>
<gene>
    <name evidence="2" type="ORF">PHLCEN_2v9100</name>
</gene>
<dbReference type="PROSITE" id="PS50878">
    <property type="entry name" value="RT_POL"/>
    <property type="match status" value="1"/>
</dbReference>
<dbReference type="AlphaFoldDB" id="A0A2R6NRX6"/>
<dbReference type="InterPro" id="IPR000477">
    <property type="entry name" value="RT_dom"/>
</dbReference>
<dbReference type="PANTHER" id="PTHR33064:SF37">
    <property type="entry name" value="RIBONUCLEASE H"/>
    <property type="match status" value="1"/>
</dbReference>
<reference evidence="2 3" key="1">
    <citation type="submission" date="2018-02" db="EMBL/GenBank/DDBJ databases">
        <title>Genome sequence of the basidiomycete white-rot fungus Phlebia centrifuga.</title>
        <authorList>
            <person name="Granchi Z."/>
            <person name="Peng M."/>
            <person name="de Vries R.P."/>
            <person name="Hilden K."/>
            <person name="Makela M.R."/>
            <person name="Grigoriev I."/>
            <person name="Riley R."/>
        </authorList>
    </citation>
    <scope>NUCLEOTIDE SEQUENCE [LARGE SCALE GENOMIC DNA]</scope>
    <source>
        <strain evidence="2 3">FBCC195</strain>
    </source>
</reference>
<accession>A0A2R6NRX6</accession>
<evidence type="ECO:0000313" key="2">
    <source>
        <dbReference type="EMBL" id="PSR75496.1"/>
    </source>
</evidence>
<evidence type="ECO:0000259" key="1">
    <source>
        <dbReference type="PROSITE" id="PS50878"/>
    </source>
</evidence>
<comment type="caution">
    <text evidence="2">The sequence shown here is derived from an EMBL/GenBank/DDBJ whole genome shotgun (WGS) entry which is preliminary data.</text>
</comment>
<organism evidence="2 3">
    <name type="scientific">Hermanssonia centrifuga</name>
    <dbReference type="NCBI Taxonomy" id="98765"/>
    <lineage>
        <taxon>Eukaryota</taxon>
        <taxon>Fungi</taxon>
        <taxon>Dikarya</taxon>
        <taxon>Basidiomycota</taxon>
        <taxon>Agaricomycotina</taxon>
        <taxon>Agaricomycetes</taxon>
        <taxon>Polyporales</taxon>
        <taxon>Meruliaceae</taxon>
        <taxon>Hermanssonia</taxon>
    </lineage>
</organism>
<sequence>MPQGCRNAPATHQRRMFNILREHIRLICHVYLDDIVIWSQTLDEHRKNVATILACLRQNRLYCSPKKTNLFCLSINLLGHYISANKIEANNKKVEKILDWPVPHSASDVRAFLGLV</sequence>
<dbReference type="InterPro" id="IPR043128">
    <property type="entry name" value="Rev_trsase/Diguanyl_cyclase"/>
</dbReference>
<proteinExistence type="predicted"/>
<dbReference type="InterPro" id="IPR043502">
    <property type="entry name" value="DNA/RNA_pol_sf"/>
</dbReference>
<evidence type="ECO:0000313" key="3">
    <source>
        <dbReference type="Proteomes" id="UP000186601"/>
    </source>
</evidence>